<dbReference type="AlphaFoldDB" id="A0A8J5EUF3"/>
<dbReference type="PANTHER" id="PTHR48436:SF1">
    <property type="entry name" value="2, PUTATIVE-RELATED"/>
    <property type="match status" value="1"/>
</dbReference>
<evidence type="ECO:0000313" key="2">
    <source>
        <dbReference type="EMBL" id="KAG6470354.1"/>
    </source>
</evidence>
<evidence type="ECO:0008006" key="4">
    <source>
        <dbReference type="Google" id="ProtNLM"/>
    </source>
</evidence>
<protein>
    <recommendedName>
        <fullName evidence="4">Late embryogenesis abundant protein LEA-2 subgroup domain-containing protein</fullName>
    </recommendedName>
</protein>
<sequence length="344" mass="37242">MAEEQEALFQAASPCVLYYVQSPSSASHTNSSTHPATSSSAFHLSPSFSAHDNDVDAVRATDAVADSRFALSRYSSSRGSNNSASFLHHQPKKAAGAANKTTGRQRLRIVGVNDDDADEGTEGGRNSSGLWRFLSLDPSSSCCCLGFQVAWRLALSLAFSFLVFFLATKPPQPNVSLEIATIKQFSLREGLDSTGVVTKLLTCNCSMEVVVENHSKVFRLHIQPYTMEIAFESLVFASSQSDGTLCAESGSSSTSVLFLGTKSKPMYGAGRSMQDMLESGEGLPLLVRVKLRSSYRVILEGTQNLSHELGVRELRLGSQESENMTLTLDCYLNKTVNLSSHVID</sequence>
<evidence type="ECO:0000313" key="3">
    <source>
        <dbReference type="Proteomes" id="UP000734854"/>
    </source>
</evidence>
<dbReference type="Proteomes" id="UP000734854">
    <property type="component" value="Unassembled WGS sequence"/>
</dbReference>
<comment type="caution">
    <text evidence="2">The sequence shown here is derived from an EMBL/GenBank/DDBJ whole genome shotgun (WGS) entry which is preliminary data.</text>
</comment>
<evidence type="ECO:0000256" key="1">
    <source>
        <dbReference type="SAM" id="MobiDB-lite"/>
    </source>
</evidence>
<dbReference type="PANTHER" id="PTHR48436">
    <property type="entry name" value="2, PUTATIVE-RELATED"/>
    <property type="match status" value="1"/>
</dbReference>
<accession>A0A8J5EUF3</accession>
<dbReference type="InterPro" id="IPR055276">
    <property type="entry name" value="NHL41-like"/>
</dbReference>
<reference evidence="2 3" key="1">
    <citation type="submission" date="2020-08" db="EMBL/GenBank/DDBJ databases">
        <title>Plant Genome Project.</title>
        <authorList>
            <person name="Zhang R.-G."/>
        </authorList>
    </citation>
    <scope>NUCLEOTIDE SEQUENCE [LARGE SCALE GENOMIC DNA]</scope>
    <source>
        <tissue evidence="2">Rhizome</tissue>
    </source>
</reference>
<proteinExistence type="predicted"/>
<feature type="region of interest" description="Disordered" evidence="1">
    <location>
        <begin position="74"/>
        <end position="100"/>
    </location>
</feature>
<gene>
    <name evidence="2" type="ORF">ZIOFF_071422</name>
</gene>
<keyword evidence="3" id="KW-1185">Reference proteome</keyword>
<organism evidence="2 3">
    <name type="scientific">Zingiber officinale</name>
    <name type="common">Ginger</name>
    <name type="synonym">Amomum zingiber</name>
    <dbReference type="NCBI Taxonomy" id="94328"/>
    <lineage>
        <taxon>Eukaryota</taxon>
        <taxon>Viridiplantae</taxon>
        <taxon>Streptophyta</taxon>
        <taxon>Embryophyta</taxon>
        <taxon>Tracheophyta</taxon>
        <taxon>Spermatophyta</taxon>
        <taxon>Magnoliopsida</taxon>
        <taxon>Liliopsida</taxon>
        <taxon>Zingiberales</taxon>
        <taxon>Zingiberaceae</taxon>
        <taxon>Zingiber</taxon>
    </lineage>
</organism>
<name>A0A8J5EUF3_ZINOF</name>
<dbReference type="EMBL" id="JACMSC010000021">
    <property type="protein sequence ID" value="KAG6470354.1"/>
    <property type="molecule type" value="Genomic_DNA"/>
</dbReference>